<proteinExistence type="predicted"/>
<evidence type="ECO:0000256" key="1">
    <source>
        <dbReference type="SAM" id="MobiDB-lite"/>
    </source>
</evidence>
<reference evidence="2" key="1">
    <citation type="submission" date="2019-12" db="EMBL/GenBank/DDBJ databases">
        <title>Genome sequencing and annotation of Brassica cretica.</title>
        <authorList>
            <person name="Studholme D.J."/>
            <person name="Sarris P.F."/>
        </authorList>
    </citation>
    <scope>NUCLEOTIDE SEQUENCE</scope>
    <source>
        <strain evidence="2">PFS-001/15</strain>
        <tissue evidence="2">Leaf</tissue>
    </source>
</reference>
<dbReference type="Proteomes" id="UP000712281">
    <property type="component" value="Unassembled WGS sequence"/>
</dbReference>
<protein>
    <submittedName>
        <fullName evidence="2">Uncharacterized protein</fullName>
    </submittedName>
</protein>
<sequence>MVTFLRNLKECSVPFRSLGYHSNPKSVHAGIHPYHQQWPPTGAPPPPSAVSSAPPPHPPPPPGLADRPPYDETSFLDLVSS</sequence>
<feature type="compositionally biased region" description="Pro residues" evidence="1">
    <location>
        <begin position="41"/>
        <end position="63"/>
    </location>
</feature>
<organism evidence="2 3">
    <name type="scientific">Brassica cretica</name>
    <name type="common">Mustard</name>
    <dbReference type="NCBI Taxonomy" id="69181"/>
    <lineage>
        <taxon>Eukaryota</taxon>
        <taxon>Viridiplantae</taxon>
        <taxon>Streptophyta</taxon>
        <taxon>Embryophyta</taxon>
        <taxon>Tracheophyta</taxon>
        <taxon>Spermatophyta</taxon>
        <taxon>Magnoliopsida</taxon>
        <taxon>eudicotyledons</taxon>
        <taxon>Gunneridae</taxon>
        <taxon>Pentapetalae</taxon>
        <taxon>rosids</taxon>
        <taxon>malvids</taxon>
        <taxon>Brassicales</taxon>
        <taxon>Brassicaceae</taxon>
        <taxon>Brassiceae</taxon>
        <taxon>Brassica</taxon>
    </lineage>
</organism>
<gene>
    <name evidence="2" type="ORF">F2Q68_00032123</name>
</gene>
<comment type="caution">
    <text evidence="2">The sequence shown here is derived from an EMBL/GenBank/DDBJ whole genome shotgun (WGS) entry which is preliminary data.</text>
</comment>
<dbReference type="AlphaFoldDB" id="A0A8S9G8H8"/>
<evidence type="ECO:0000313" key="2">
    <source>
        <dbReference type="EMBL" id="KAF2541599.1"/>
    </source>
</evidence>
<name>A0A8S9G8H8_BRACR</name>
<accession>A0A8S9G8H8</accession>
<feature type="region of interest" description="Disordered" evidence="1">
    <location>
        <begin position="26"/>
        <end position="81"/>
    </location>
</feature>
<dbReference type="EMBL" id="QGKW02002005">
    <property type="protein sequence ID" value="KAF2541599.1"/>
    <property type="molecule type" value="Genomic_DNA"/>
</dbReference>
<evidence type="ECO:0000313" key="3">
    <source>
        <dbReference type="Proteomes" id="UP000712281"/>
    </source>
</evidence>